<evidence type="ECO:0000313" key="1">
    <source>
        <dbReference type="EMBL" id="ANC50317.1"/>
    </source>
</evidence>
<dbReference type="KEGG" id="ery:CP97_14631"/>
<accession>A0A168LZV5</accession>
<dbReference type="STRING" id="1648404.CP97_14631"/>
<organism evidence="1 2">
    <name type="scientific">Aurantiacibacter atlanticus</name>
    <dbReference type="NCBI Taxonomy" id="1648404"/>
    <lineage>
        <taxon>Bacteria</taxon>
        <taxon>Pseudomonadati</taxon>
        <taxon>Pseudomonadota</taxon>
        <taxon>Alphaproteobacteria</taxon>
        <taxon>Sphingomonadales</taxon>
        <taxon>Erythrobacteraceae</taxon>
        <taxon>Aurantiacibacter</taxon>
    </lineage>
</organism>
<gene>
    <name evidence="1" type="ORF">CP97_14631</name>
</gene>
<evidence type="ECO:0000313" key="2">
    <source>
        <dbReference type="Proteomes" id="UP000059113"/>
    </source>
</evidence>
<proteinExistence type="predicted"/>
<keyword evidence="2" id="KW-1185">Reference proteome</keyword>
<sequence>MRPAIVLLVLAAGLLAVVLLRKEREASFDARYDRTEERIRVLADDITEDLSETDE</sequence>
<reference evidence="2" key="2">
    <citation type="submission" date="2015-04" db="EMBL/GenBank/DDBJ databases">
        <title>The complete genome sequence of Erythrobacter sp. s21-N3.</title>
        <authorList>
            <person name="Zhuang L."/>
            <person name="Liu Y."/>
            <person name="Shao Z."/>
        </authorList>
    </citation>
    <scope>NUCLEOTIDE SEQUENCE [LARGE SCALE GENOMIC DNA]</scope>
    <source>
        <strain evidence="2">s21-N3</strain>
    </source>
</reference>
<dbReference type="Proteomes" id="UP000059113">
    <property type="component" value="Chromosome"/>
</dbReference>
<name>A0A168LZV5_9SPHN</name>
<reference evidence="1 2" key="1">
    <citation type="journal article" date="2015" name="Int. J. Syst. Evol. Microbiol.">
        <title>Erythrobacter atlanticus sp. nov., a bacterium from ocean sediment able to degrade polycyclic aromatic hydrocarbons.</title>
        <authorList>
            <person name="Zhuang L."/>
            <person name="Liu Y."/>
            <person name="Wang L."/>
            <person name="Wang W."/>
            <person name="Shao Z."/>
        </authorList>
    </citation>
    <scope>NUCLEOTIDE SEQUENCE [LARGE SCALE GENOMIC DNA]</scope>
    <source>
        <strain evidence="2">s21-N3</strain>
    </source>
</reference>
<dbReference type="AlphaFoldDB" id="A0A168LZV5"/>
<protein>
    <submittedName>
        <fullName evidence="1">Uncharacterized protein</fullName>
    </submittedName>
</protein>
<dbReference type="EMBL" id="CP011310">
    <property type="protein sequence ID" value="ANC50317.1"/>
    <property type="molecule type" value="Genomic_DNA"/>
</dbReference>